<evidence type="ECO:0000313" key="3">
    <source>
        <dbReference type="EMBL" id="MBI3539739.1"/>
    </source>
</evidence>
<dbReference type="InterPro" id="IPR036511">
    <property type="entry name" value="TGT-like_sf"/>
</dbReference>
<feature type="non-terminal residue" evidence="3">
    <location>
        <position position="70"/>
    </location>
</feature>
<dbReference type="Proteomes" id="UP000807850">
    <property type="component" value="Unassembled WGS sequence"/>
</dbReference>
<sequence length="70" mass="7285">MALDFTLESRDPGSAARAGRITTRHGDVLTPAFMPVGTAGSVKTLTPDDVSGAGADILLANTYHLYLRPG</sequence>
<dbReference type="EMBL" id="JACQAY010000177">
    <property type="protein sequence ID" value="MBI3539739.1"/>
    <property type="molecule type" value="Genomic_DNA"/>
</dbReference>
<dbReference type="InterPro" id="IPR002616">
    <property type="entry name" value="tRNA_ribo_trans-like"/>
</dbReference>
<proteinExistence type="predicted"/>
<dbReference type="GO" id="GO:0008616">
    <property type="term" value="P:tRNA queuosine(34) biosynthetic process"/>
    <property type="evidence" value="ECO:0007669"/>
    <property type="project" value="TreeGrafter"/>
</dbReference>
<dbReference type="PANTHER" id="PTHR46499">
    <property type="entry name" value="QUEUINE TRNA-RIBOSYLTRANSFERASE"/>
    <property type="match status" value="1"/>
</dbReference>
<dbReference type="InterPro" id="IPR050076">
    <property type="entry name" value="ArchSynthase1/Queuine_TRR"/>
</dbReference>
<dbReference type="EC" id="2.4.2.-" evidence="3"/>
<feature type="domain" description="tRNA-guanine(15) transglycosylase-like" evidence="2">
    <location>
        <begin position="15"/>
        <end position="70"/>
    </location>
</feature>
<protein>
    <submittedName>
        <fullName evidence="3">tRNA-guanine transglycosylase</fullName>
        <ecNumber evidence="3">2.4.2.-</ecNumber>
    </submittedName>
</protein>
<comment type="caution">
    <text evidence="3">The sequence shown here is derived from an EMBL/GenBank/DDBJ whole genome shotgun (WGS) entry which is preliminary data.</text>
</comment>
<dbReference type="SUPFAM" id="SSF51713">
    <property type="entry name" value="tRNA-guanine transglycosylase"/>
    <property type="match status" value="1"/>
</dbReference>
<dbReference type="PANTHER" id="PTHR46499:SF1">
    <property type="entry name" value="QUEUINE TRNA-RIBOSYLTRANSFERASE"/>
    <property type="match status" value="1"/>
</dbReference>
<organism evidence="3 4">
    <name type="scientific">Eiseniibacteriota bacterium</name>
    <dbReference type="NCBI Taxonomy" id="2212470"/>
    <lineage>
        <taxon>Bacteria</taxon>
        <taxon>Candidatus Eiseniibacteriota</taxon>
    </lineage>
</organism>
<evidence type="ECO:0000313" key="4">
    <source>
        <dbReference type="Proteomes" id="UP000807850"/>
    </source>
</evidence>
<dbReference type="Gene3D" id="3.20.20.105">
    <property type="entry name" value="Queuine tRNA-ribosyltransferase-like"/>
    <property type="match status" value="1"/>
</dbReference>
<keyword evidence="1" id="KW-0819">tRNA processing</keyword>
<dbReference type="AlphaFoldDB" id="A0A9D6QPA3"/>
<dbReference type="GO" id="GO:0016757">
    <property type="term" value="F:glycosyltransferase activity"/>
    <property type="evidence" value="ECO:0007669"/>
    <property type="project" value="UniProtKB-KW"/>
</dbReference>
<keyword evidence="3" id="KW-0808">Transferase</keyword>
<gene>
    <name evidence="3" type="ORF">HY076_05655</name>
</gene>
<evidence type="ECO:0000256" key="1">
    <source>
        <dbReference type="ARBA" id="ARBA00022694"/>
    </source>
</evidence>
<reference evidence="3" key="1">
    <citation type="submission" date="2020-07" db="EMBL/GenBank/DDBJ databases">
        <title>Huge and variable diversity of episymbiotic CPR bacteria and DPANN archaea in groundwater ecosystems.</title>
        <authorList>
            <person name="He C.Y."/>
            <person name="Keren R."/>
            <person name="Whittaker M."/>
            <person name="Farag I.F."/>
            <person name="Doudna J."/>
            <person name="Cate J.H.D."/>
            <person name="Banfield J.F."/>
        </authorList>
    </citation>
    <scope>NUCLEOTIDE SEQUENCE</scope>
    <source>
        <strain evidence="3">NC_groundwater_928_Pr1_S-0.2um_72_17</strain>
    </source>
</reference>
<dbReference type="GO" id="GO:0005829">
    <property type="term" value="C:cytosol"/>
    <property type="evidence" value="ECO:0007669"/>
    <property type="project" value="TreeGrafter"/>
</dbReference>
<evidence type="ECO:0000259" key="2">
    <source>
        <dbReference type="Pfam" id="PF01702"/>
    </source>
</evidence>
<name>A0A9D6QPA3_UNCEI</name>
<dbReference type="Pfam" id="PF01702">
    <property type="entry name" value="TGT"/>
    <property type="match status" value="1"/>
</dbReference>
<dbReference type="NCBIfam" id="TIGR00449">
    <property type="entry name" value="tgt_general"/>
    <property type="match status" value="1"/>
</dbReference>
<keyword evidence="3" id="KW-0328">Glycosyltransferase</keyword>
<accession>A0A9D6QPA3</accession>